<accession>A0A3N1HSS7</accession>
<evidence type="ECO:0000313" key="2">
    <source>
        <dbReference type="Proteomes" id="UP000276232"/>
    </source>
</evidence>
<dbReference type="Proteomes" id="UP000276232">
    <property type="component" value="Unassembled WGS sequence"/>
</dbReference>
<sequence length="495" mass="50987">MPVPDHLVSTDCFDTVITRALGEPRQVGYVVAARLRAAGVVDVDGEEYVEARERGEHLARRRRGPGRSLADVAAETVELLGLPATAAGDLLAAELDVEAELTREVPGSAADLSARRGGGARVAFLSDTPLTGPQLDVLLRRCGVVGEGDLVWTSSDLAAEKGEGEAYAAVVGALGGRPSRWEHRGDNRRSDVLMARLSGVEATWAPAAALTPDEHRLDAAAAATGGTSSALAGAARLARLRLAADGRGDDRTGTATAVVAPLLVGYALWALGRARAAGAPALRVVGAPVGTTSLEEVLAALAPVVAPDLRLLRGDDDAVAGEVRLHPPHVRGDAPGLRLVRDVGGRPDDGSAGWLRDDTAGTGVVEPVLDAALLVAGLAAAPHPGPGLVAAELARVLGRLPELRPGADLRGPVLRVARRLADAPTPEEARAWAGVLPAATAWPAARRAAAPRARRTVLRAADRAAGGAGLVRHKVRRAAAVLGARRRWRGVSRGG</sequence>
<dbReference type="InterPro" id="IPR023214">
    <property type="entry name" value="HAD_sf"/>
</dbReference>
<dbReference type="InterPro" id="IPR036412">
    <property type="entry name" value="HAD-like_sf"/>
</dbReference>
<dbReference type="InParanoid" id="A0A3N1HSS7"/>
<dbReference type="AlphaFoldDB" id="A0A3N1HSS7"/>
<organism evidence="1 2">
    <name type="scientific">Pseudokineococcus lusitanus</name>
    <dbReference type="NCBI Taxonomy" id="763993"/>
    <lineage>
        <taxon>Bacteria</taxon>
        <taxon>Bacillati</taxon>
        <taxon>Actinomycetota</taxon>
        <taxon>Actinomycetes</taxon>
        <taxon>Kineosporiales</taxon>
        <taxon>Kineosporiaceae</taxon>
        <taxon>Pseudokineococcus</taxon>
    </lineage>
</organism>
<dbReference type="Gene3D" id="1.10.150.400">
    <property type="match status" value="1"/>
</dbReference>
<dbReference type="OrthoDB" id="9816564at2"/>
<comment type="caution">
    <text evidence="1">The sequence shown here is derived from an EMBL/GenBank/DDBJ whole genome shotgun (WGS) entry which is preliminary data.</text>
</comment>
<dbReference type="EMBL" id="RJKN01000001">
    <property type="protein sequence ID" value="ROP45575.1"/>
    <property type="molecule type" value="Genomic_DNA"/>
</dbReference>
<evidence type="ECO:0000313" key="1">
    <source>
        <dbReference type="EMBL" id="ROP45575.1"/>
    </source>
</evidence>
<protein>
    <submittedName>
        <fullName evidence="1">Uncharacterized protein</fullName>
    </submittedName>
</protein>
<gene>
    <name evidence="1" type="ORF">EDC03_0179</name>
</gene>
<reference evidence="1 2" key="1">
    <citation type="journal article" date="2015" name="Stand. Genomic Sci.">
        <title>Genomic Encyclopedia of Bacterial and Archaeal Type Strains, Phase III: the genomes of soil and plant-associated and newly described type strains.</title>
        <authorList>
            <person name="Whitman W.B."/>
            <person name="Woyke T."/>
            <person name="Klenk H.P."/>
            <person name="Zhou Y."/>
            <person name="Lilburn T.G."/>
            <person name="Beck B.J."/>
            <person name="De Vos P."/>
            <person name="Vandamme P."/>
            <person name="Eisen J.A."/>
            <person name="Garrity G."/>
            <person name="Hugenholtz P."/>
            <person name="Kyrpides N.C."/>
        </authorList>
    </citation>
    <scope>NUCLEOTIDE SEQUENCE [LARGE SCALE GENOMIC DNA]</scope>
    <source>
        <strain evidence="1 2">CECT 7306</strain>
    </source>
</reference>
<dbReference type="Gene3D" id="3.40.50.1000">
    <property type="entry name" value="HAD superfamily/HAD-like"/>
    <property type="match status" value="1"/>
</dbReference>
<proteinExistence type="predicted"/>
<dbReference type="RefSeq" id="WP_148057973.1">
    <property type="nucleotide sequence ID" value="NZ_RJKN01000001.1"/>
</dbReference>
<name>A0A3N1HSS7_9ACTN</name>
<keyword evidence="2" id="KW-1185">Reference proteome</keyword>
<dbReference type="SUPFAM" id="SSF56784">
    <property type="entry name" value="HAD-like"/>
    <property type="match status" value="1"/>
</dbReference>